<name>A0A1Y3EXJ7_9BILA</name>
<sequence length="96" mass="11276">MLLVSIWHIRNQFPTISLLALFITNVQNIEMIVYAGALENLKAQKHICKQCGLPMNELLCNVIPLCSTNSCINNFFRKFLKYQEQHFIKYVPNKYR</sequence>
<comment type="caution">
    <text evidence="1">The sequence shown here is derived from an EMBL/GenBank/DDBJ whole genome shotgun (WGS) entry which is preliminary data.</text>
</comment>
<dbReference type="Proteomes" id="UP000243006">
    <property type="component" value="Unassembled WGS sequence"/>
</dbReference>
<evidence type="ECO:0000313" key="1">
    <source>
        <dbReference type="EMBL" id="OUC49902.1"/>
    </source>
</evidence>
<proteinExistence type="predicted"/>
<dbReference type="AlphaFoldDB" id="A0A1Y3EXJ7"/>
<evidence type="ECO:0000313" key="2">
    <source>
        <dbReference type="Proteomes" id="UP000243006"/>
    </source>
</evidence>
<accession>A0A1Y3EXJ7</accession>
<dbReference type="EMBL" id="LVZM01000227">
    <property type="protein sequence ID" value="OUC49902.1"/>
    <property type="molecule type" value="Genomic_DNA"/>
</dbReference>
<reference evidence="1 2" key="1">
    <citation type="submission" date="2015-04" db="EMBL/GenBank/DDBJ databases">
        <title>Draft genome of the roundworm Trichinella nativa.</title>
        <authorList>
            <person name="Mitreva M."/>
        </authorList>
    </citation>
    <scope>NUCLEOTIDE SEQUENCE [LARGE SCALE GENOMIC DNA]</scope>
    <source>
        <strain evidence="1 2">ISS45</strain>
    </source>
</reference>
<gene>
    <name evidence="1" type="ORF">D917_04958</name>
</gene>
<organism evidence="1 2">
    <name type="scientific">Trichinella nativa</name>
    <dbReference type="NCBI Taxonomy" id="6335"/>
    <lineage>
        <taxon>Eukaryota</taxon>
        <taxon>Metazoa</taxon>
        <taxon>Ecdysozoa</taxon>
        <taxon>Nematoda</taxon>
        <taxon>Enoplea</taxon>
        <taxon>Dorylaimia</taxon>
        <taxon>Trichinellida</taxon>
        <taxon>Trichinellidae</taxon>
        <taxon>Trichinella</taxon>
    </lineage>
</organism>
<protein>
    <submittedName>
        <fullName evidence="1">Uncharacterized protein</fullName>
    </submittedName>
</protein>